<feature type="domain" description="Gp5/Type VI secretion system Vgr C-terminal trimerisation" evidence="6">
    <location>
        <begin position="464"/>
        <end position="571"/>
    </location>
</feature>
<comment type="subcellular location">
    <subcellularLocation>
        <location evidence="1">Secreted</location>
    </subcellularLocation>
</comment>
<dbReference type="SUPFAM" id="SSF69255">
    <property type="entry name" value="gp5 N-terminal domain-like"/>
    <property type="match status" value="1"/>
</dbReference>
<dbReference type="AlphaFoldDB" id="A0A936ZNR3"/>
<feature type="compositionally biased region" description="Basic and acidic residues" evidence="4">
    <location>
        <begin position="673"/>
        <end position="683"/>
    </location>
</feature>
<name>A0A936ZNR3_9BURK</name>
<dbReference type="SUPFAM" id="SSF69279">
    <property type="entry name" value="Phage tail proteins"/>
    <property type="match status" value="2"/>
</dbReference>
<comment type="similarity">
    <text evidence="2">Belongs to the VgrG protein family.</text>
</comment>
<feature type="region of interest" description="Disordered" evidence="4">
    <location>
        <begin position="647"/>
        <end position="683"/>
    </location>
</feature>
<feature type="domain" description="Gp5/Type VI secretion system Vgr protein OB-fold" evidence="5">
    <location>
        <begin position="378"/>
        <end position="446"/>
    </location>
</feature>
<gene>
    <name evidence="7" type="primary">tssI</name>
    <name evidence="7" type="ORF">JI739_04585</name>
</gene>
<keyword evidence="3" id="KW-0964">Secreted</keyword>
<dbReference type="InterPro" id="IPR017847">
    <property type="entry name" value="T6SS_RhsGE_Vgr_subset"/>
</dbReference>
<evidence type="ECO:0000259" key="6">
    <source>
        <dbReference type="Pfam" id="PF22178"/>
    </source>
</evidence>
<dbReference type="Pfam" id="PF05954">
    <property type="entry name" value="Phage_GPD"/>
    <property type="match status" value="1"/>
</dbReference>
<dbReference type="Gene3D" id="2.40.50.230">
    <property type="entry name" value="Gp5 N-terminal domain"/>
    <property type="match status" value="1"/>
</dbReference>
<dbReference type="RefSeq" id="WP_201682635.1">
    <property type="nucleotide sequence ID" value="NZ_JAEQNA010000001.1"/>
</dbReference>
<evidence type="ECO:0000256" key="2">
    <source>
        <dbReference type="ARBA" id="ARBA00005558"/>
    </source>
</evidence>
<dbReference type="InterPro" id="IPR006533">
    <property type="entry name" value="T6SS_Vgr_RhsGE"/>
</dbReference>
<sequence>MAKPALALASLRAPQPLLLSAVSMSEELSRPFEFEVEALAENLLEHPEELLAQPVGLSLTLGDGTSQRHFHGIVTSIALQGTAGRRFAYRLQLRPWLWLLTKRTDIRIFQKLTVEQITRQVMQHYGGDHRFELAGTNEPLDYCVQYRETDFDFVSRLFEQEGIYYFFEHEEDKHILVLTDDASAHRPFPGAEQITYRHGLLDRSVNDCISDWQVAQELRPTRSMLRDYDFTRPSVDLTQSDELGDRRSPAELDTYDYPGLYTSAGEGRRRASLRAQEQQSLQERIAGAGDSRLIACGHRFRLDGAPAHGQGEYVFASTRITATVAGSESGQGDARFQCAFTAFEASTPYRPARRTPRPVVSGPQTATVVGPAGEEIYTDEHGRVKLHFHWDRLGKRDQDSSCWVRVAQPLAGDGFGFMALPRIGQEVVVDFLEGDPDRPLVTGRVYNGAHSPPYALPEHKTVATMKSRSTPGGTAQAFNELRFEDKAGEEYVWLQAQKDLFVEIEADRHVHVGNDEYRIVERHLKEEIKGRVDRTVAQDVKEQVQGQVALVIDQDSAIEVKGQYGLKVTGDLAMQTQAGASLKAGGNWDAKVGANLGIDAAANVHIKAGANIVIEAGAMITLKAGGASVVVGPAEVAITGAMVRVNSGGSPGAGAGSSPKAPKQAEAPQKPEQPADKLTHMKG</sequence>
<dbReference type="Pfam" id="PF22178">
    <property type="entry name" value="Gp5_trimer_C"/>
    <property type="match status" value="1"/>
</dbReference>
<dbReference type="PANTHER" id="PTHR32305">
    <property type="match status" value="1"/>
</dbReference>
<dbReference type="NCBIfam" id="TIGR03361">
    <property type="entry name" value="VI_Rhs_Vgr"/>
    <property type="match status" value="1"/>
</dbReference>
<keyword evidence="8" id="KW-1185">Reference proteome</keyword>
<dbReference type="SUPFAM" id="SSF69349">
    <property type="entry name" value="Phage fibre proteins"/>
    <property type="match status" value="1"/>
</dbReference>
<dbReference type="NCBIfam" id="TIGR01646">
    <property type="entry name" value="vgr_GE"/>
    <property type="match status" value="1"/>
</dbReference>
<organism evidence="7 8">
    <name type="scientific">Ramlibacter aurantiacus</name>
    <dbReference type="NCBI Taxonomy" id="2801330"/>
    <lineage>
        <taxon>Bacteria</taxon>
        <taxon>Pseudomonadati</taxon>
        <taxon>Pseudomonadota</taxon>
        <taxon>Betaproteobacteria</taxon>
        <taxon>Burkholderiales</taxon>
        <taxon>Comamonadaceae</taxon>
        <taxon>Ramlibacter</taxon>
    </lineage>
</organism>
<dbReference type="InterPro" id="IPR054030">
    <property type="entry name" value="Gp5_Vgr_C"/>
</dbReference>
<dbReference type="Gene3D" id="3.55.50.10">
    <property type="entry name" value="Baseplate protein-like domains"/>
    <property type="match status" value="1"/>
</dbReference>
<protein>
    <submittedName>
        <fullName evidence="7">Type VI secretion system tip protein VgrG</fullName>
    </submittedName>
</protein>
<dbReference type="InterPro" id="IPR050708">
    <property type="entry name" value="T6SS_VgrG/RHS"/>
</dbReference>
<dbReference type="InterPro" id="IPR037026">
    <property type="entry name" value="Vgr_OB-fold_dom_sf"/>
</dbReference>
<proteinExistence type="inferred from homology"/>
<evidence type="ECO:0000256" key="1">
    <source>
        <dbReference type="ARBA" id="ARBA00004613"/>
    </source>
</evidence>
<evidence type="ECO:0000313" key="7">
    <source>
        <dbReference type="EMBL" id="MBL0419621.1"/>
    </source>
</evidence>
<dbReference type="Proteomes" id="UP000613011">
    <property type="component" value="Unassembled WGS sequence"/>
</dbReference>
<evidence type="ECO:0000313" key="8">
    <source>
        <dbReference type="Proteomes" id="UP000613011"/>
    </source>
</evidence>
<dbReference type="EMBL" id="JAEQNA010000001">
    <property type="protein sequence ID" value="MBL0419621.1"/>
    <property type="molecule type" value="Genomic_DNA"/>
</dbReference>
<evidence type="ECO:0000259" key="5">
    <source>
        <dbReference type="Pfam" id="PF04717"/>
    </source>
</evidence>
<dbReference type="InterPro" id="IPR006531">
    <property type="entry name" value="Gp5/Vgr_OB"/>
</dbReference>
<evidence type="ECO:0000256" key="3">
    <source>
        <dbReference type="ARBA" id="ARBA00022525"/>
    </source>
</evidence>
<dbReference type="Pfam" id="PF04717">
    <property type="entry name" value="Phage_base_V"/>
    <property type="match status" value="1"/>
</dbReference>
<dbReference type="Gene3D" id="4.10.220.110">
    <property type="match status" value="1"/>
</dbReference>
<accession>A0A936ZNR3</accession>
<evidence type="ECO:0000256" key="4">
    <source>
        <dbReference type="SAM" id="MobiDB-lite"/>
    </source>
</evidence>
<reference evidence="7" key="1">
    <citation type="submission" date="2021-01" db="EMBL/GenBank/DDBJ databases">
        <title>Ramlibacter sp. strain AW1 16S ribosomal RNA gene Genome sequencing and assembly.</title>
        <authorList>
            <person name="Kang M."/>
        </authorList>
    </citation>
    <scope>NUCLEOTIDE SEQUENCE</scope>
    <source>
        <strain evidence="7">AW1</strain>
    </source>
</reference>
<dbReference type="Gene3D" id="2.30.110.50">
    <property type="match status" value="1"/>
</dbReference>
<comment type="caution">
    <text evidence="7">The sequence shown here is derived from an EMBL/GenBank/DDBJ whole genome shotgun (WGS) entry which is preliminary data.</text>
</comment>
<dbReference type="GO" id="GO:0005576">
    <property type="term" value="C:extracellular region"/>
    <property type="evidence" value="ECO:0007669"/>
    <property type="project" value="UniProtKB-SubCell"/>
</dbReference>
<dbReference type="PANTHER" id="PTHR32305:SF15">
    <property type="entry name" value="PROTEIN RHSA-RELATED"/>
    <property type="match status" value="1"/>
</dbReference>